<feature type="domain" description="C2H2-type" evidence="12">
    <location>
        <begin position="256"/>
        <end position="283"/>
    </location>
</feature>
<feature type="domain" description="C2H2-type" evidence="12">
    <location>
        <begin position="172"/>
        <end position="199"/>
    </location>
</feature>
<evidence type="ECO:0000256" key="11">
    <source>
        <dbReference type="PROSITE-ProRule" id="PRU00042"/>
    </source>
</evidence>
<keyword evidence="9" id="KW-0804">Transcription</keyword>
<evidence type="ECO:0000256" key="7">
    <source>
        <dbReference type="ARBA" id="ARBA00023015"/>
    </source>
</evidence>
<evidence type="ECO:0000256" key="5">
    <source>
        <dbReference type="ARBA" id="ARBA00022771"/>
    </source>
</evidence>
<evidence type="ECO:0000256" key="4">
    <source>
        <dbReference type="ARBA" id="ARBA00022737"/>
    </source>
</evidence>
<dbReference type="GO" id="GO:0000977">
    <property type="term" value="F:RNA polymerase II transcription regulatory region sequence-specific DNA binding"/>
    <property type="evidence" value="ECO:0007669"/>
    <property type="project" value="TreeGrafter"/>
</dbReference>
<dbReference type="FunFam" id="3.30.160.60:FF:000450">
    <property type="entry name" value="PR domain zinc finger protein 14"/>
    <property type="match status" value="1"/>
</dbReference>
<keyword evidence="6" id="KW-0862">Zinc</keyword>
<dbReference type="InterPro" id="IPR046341">
    <property type="entry name" value="SET_dom_sf"/>
</dbReference>
<dbReference type="Gene3D" id="3.30.160.60">
    <property type="entry name" value="Classic Zinc Finger"/>
    <property type="match status" value="6"/>
</dbReference>
<dbReference type="FunFam" id="3.30.160.60:FF:000557">
    <property type="entry name" value="zinc finger and SCAN domain-containing protein 29"/>
    <property type="match status" value="1"/>
</dbReference>
<dbReference type="PROSITE" id="PS00028">
    <property type="entry name" value="ZINC_FINGER_C2H2_1"/>
    <property type="match status" value="6"/>
</dbReference>
<dbReference type="InterPro" id="IPR050717">
    <property type="entry name" value="C2H2-ZF_Transcription_Reg"/>
</dbReference>
<dbReference type="OrthoDB" id="3437960at2759"/>
<comment type="similarity">
    <text evidence="2">Belongs to the krueppel C2H2-type zinc-finger protein family.</text>
</comment>
<dbReference type="Proteomes" id="UP000215902">
    <property type="component" value="Unassembled WGS sequence"/>
</dbReference>
<evidence type="ECO:0000256" key="8">
    <source>
        <dbReference type="ARBA" id="ARBA00023125"/>
    </source>
</evidence>
<dbReference type="InterPro" id="IPR036236">
    <property type="entry name" value="Znf_C2H2_sf"/>
</dbReference>
<dbReference type="Gene3D" id="2.170.270.10">
    <property type="entry name" value="SET domain"/>
    <property type="match status" value="1"/>
</dbReference>
<keyword evidence="4" id="KW-0677">Repeat</keyword>
<keyword evidence="5 11" id="KW-0863">Zinc-finger</keyword>
<comment type="caution">
    <text evidence="14">The sequence shown here is derived from an EMBL/GenBank/DDBJ whole genome shotgun (WGS) entry which is preliminary data.</text>
</comment>
<dbReference type="Pfam" id="PF00096">
    <property type="entry name" value="zf-C2H2"/>
    <property type="match status" value="6"/>
</dbReference>
<dbReference type="SUPFAM" id="SSF57667">
    <property type="entry name" value="beta-beta-alpha zinc fingers"/>
    <property type="match status" value="3"/>
</dbReference>
<dbReference type="SMART" id="SM00355">
    <property type="entry name" value="ZnF_C2H2"/>
    <property type="match status" value="6"/>
</dbReference>
<dbReference type="AlphaFoldDB" id="A0A267FGJ1"/>
<feature type="domain" description="C2H2-type" evidence="12">
    <location>
        <begin position="284"/>
        <end position="311"/>
    </location>
</feature>
<dbReference type="InterPro" id="IPR013087">
    <property type="entry name" value="Znf_C2H2_type"/>
</dbReference>
<dbReference type="PROSITE" id="PS50157">
    <property type="entry name" value="ZINC_FINGER_C2H2_2"/>
    <property type="match status" value="6"/>
</dbReference>
<evidence type="ECO:0000256" key="10">
    <source>
        <dbReference type="ARBA" id="ARBA00023242"/>
    </source>
</evidence>
<keyword evidence="3" id="KW-0479">Metal-binding</keyword>
<dbReference type="GO" id="GO:0008270">
    <property type="term" value="F:zinc ion binding"/>
    <property type="evidence" value="ECO:0007669"/>
    <property type="project" value="UniProtKB-KW"/>
</dbReference>
<dbReference type="FunFam" id="3.30.160.60:FF:000193">
    <property type="entry name" value="Zinc finger protein 300"/>
    <property type="match status" value="1"/>
</dbReference>
<dbReference type="FunFam" id="3.30.160.60:FF:000145">
    <property type="entry name" value="Zinc finger protein 574"/>
    <property type="match status" value="2"/>
</dbReference>
<dbReference type="PANTHER" id="PTHR14196">
    <property type="entry name" value="ODD-SKIPPED - RELATED"/>
    <property type="match status" value="1"/>
</dbReference>
<keyword evidence="10" id="KW-0539">Nucleus</keyword>
<name>A0A267FGJ1_9PLAT</name>
<evidence type="ECO:0000256" key="2">
    <source>
        <dbReference type="ARBA" id="ARBA00006991"/>
    </source>
</evidence>
<keyword evidence="8" id="KW-0238">DNA-binding</keyword>
<keyword evidence="7" id="KW-0805">Transcription regulation</keyword>
<evidence type="ECO:0000313" key="15">
    <source>
        <dbReference type="Proteomes" id="UP000215902"/>
    </source>
</evidence>
<dbReference type="EMBL" id="NIVC01001059">
    <property type="protein sequence ID" value="PAA72823.1"/>
    <property type="molecule type" value="Genomic_DNA"/>
</dbReference>
<dbReference type="EMBL" id="NIVC01001059">
    <property type="protein sequence ID" value="PAA72822.1"/>
    <property type="molecule type" value="Genomic_DNA"/>
</dbReference>
<dbReference type="GO" id="GO:0000981">
    <property type="term" value="F:DNA-binding transcription factor activity, RNA polymerase II-specific"/>
    <property type="evidence" value="ECO:0007669"/>
    <property type="project" value="TreeGrafter"/>
</dbReference>
<evidence type="ECO:0000313" key="14">
    <source>
        <dbReference type="EMBL" id="PAA72823.1"/>
    </source>
</evidence>
<dbReference type="FunFam" id="3.30.160.60:FF:001049">
    <property type="entry name" value="zinc finger protein 319"/>
    <property type="match status" value="1"/>
</dbReference>
<dbReference type="STRING" id="282301.A0A267FGJ1"/>
<accession>A0A267FGJ1</accession>
<evidence type="ECO:0000256" key="1">
    <source>
        <dbReference type="ARBA" id="ARBA00004123"/>
    </source>
</evidence>
<evidence type="ECO:0000259" key="12">
    <source>
        <dbReference type="PROSITE" id="PS50157"/>
    </source>
</evidence>
<feature type="domain" description="C2H2-type" evidence="12">
    <location>
        <begin position="228"/>
        <end position="255"/>
    </location>
</feature>
<evidence type="ECO:0000256" key="6">
    <source>
        <dbReference type="ARBA" id="ARBA00022833"/>
    </source>
</evidence>
<proteinExistence type="inferred from homology"/>
<keyword evidence="15" id="KW-1185">Reference proteome</keyword>
<gene>
    <name evidence="13" type="ORF">BOX15_Mlig001961g1</name>
    <name evidence="14" type="ORF">BOX15_Mlig001961g2</name>
</gene>
<comment type="subcellular location">
    <subcellularLocation>
        <location evidence="1">Nucleus</location>
    </subcellularLocation>
</comment>
<feature type="domain" description="C2H2-type" evidence="12">
    <location>
        <begin position="312"/>
        <end position="339"/>
    </location>
</feature>
<evidence type="ECO:0000256" key="3">
    <source>
        <dbReference type="ARBA" id="ARBA00022723"/>
    </source>
</evidence>
<evidence type="ECO:0000313" key="13">
    <source>
        <dbReference type="EMBL" id="PAA72822.1"/>
    </source>
</evidence>
<evidence type="ECO:0000256" key="9">
    <source>
        <dbReference type="ARBA" id="ARBA00023163"/>
    </source>
</evidence>
<feature type="domain" description="C2H2-type" evidence="12">
    <location>
        <begin position="200"/>
        <end position="227"/>
    </location>
</feature>
<dbReference type="PANTHER" id="PTHR14196:SF12">
    <property type="entry name" value="ZINC FINGER PROTEIN 208-LIKE"/>
    <property type="match status" value="1"/>
</dbReference>
<organism evidence="14 15">
    <name type="scientific">Macrostomum lignano</name>
    <dbReference type="NCBI Taxonomy" id="282301"/>
    <lineage>
        <taxon>Eukaryota</taxon>
        <taxon>Metazoa</taxon>
        <taxon>Spiralia</taxon>
        <taxon>Lophotrochozoa</taxon>
        <taxon>Platyhelminthes</taxon>
        <taxon>Rhabditophora</taxon>
        <taxon>Macrostomorpha</taxon>
        <taxon>Macrostomida</taxon>
        <taxon>Macrostomidae</taxon>
        <taxon>Macrostomum</taxon>
    </lineage>
</organism>
<reference evidence="14 15" key="1">
    <citation type="submission" date="2017-06" db="EMBL/GenBank/DDBJ databases">
        <title>A platform for efficient transgenesis in Macrostomum lignano, a flatworm model organism for stem cell research.</title>
        <authorList>
            <person name="Berezikov E."/>
        </authorList>
    </citation>
    <scope>NUCLEOTIDE SEQUENCE [LARGE SCALE GENOMIC DNA]</scope>
    <source>
        <strain evidence="14">DV1</strain>
        <tissue evidence="14">Whole organism</tissue>
    </source>
</reference>
<protein>
    <recommendedName>
        <fullName evidence="12">C2H2-type domain-containing protein</fullName>
    </recommendedName>
</protein>
<dbReference type="GO" id="GO:0005634">
    <property type="term" value="C:nucleus"/>
    <property type="evidence" value="ECO:0007669"/>
    <property type="project" value="UniProtKB-SubCell"/>
</dbReference>
<sequence>MRSSWCELRVVLPHAFCLNASRPGAPPVVLARRRLEAGARFLPRQGSTYSTALASGQAPPPVEANEAASWEQRWERADSDGHLVWHCAWPRLCRVSGHPTEANLAPRGAGDSIVFEVLRPLLPGEPLCLLDAAAPPDRDSEAANDSAVPDQLAAEVPAHLGPPMSSRRRQMLPCRICAKAFDRPSLLGRHMRTHTGEKPFACDTCGKAFSTSSSLNTHRRIHSGERPHECSACGKRFTASSNLYYHRMTHSREKPHRCAQCGKGFPTPGDLRSHAYVHSGRWPFKCAHCGRGFSKQTNLRNHELLHKGARRYECSDCPKKFSLLCNLKSHARTHAAEKSRTETAAGPGGLPLGRSLVPHRVNFGCVDDLARPHRLMESLDADGGP</sequence>